<keyword evidence="11" id="KW-1185">Reference proteome</keyword>
<keyword evidence="4" id="KW-0479">Metal-binding</keyword>
<dbReference type="PROSITE" id="PS01001">
    <property type="entry name" value="SDH_CYT_2"/>
    <property type="match status" value="1"/>
</dbReference>
<evidence type="ECO:0000256" key="6">
    <source>
        <dbReference type="ARBA" id="ARBA00023004"/>
    </source>
</evidence>
<dbReference type="GO" id="GO:0005739">
    <property type="term" value="C:mitochondrion"/>
    <property type="evidence" value="ECO:0007669"/>
    <property type="project" value="GOC"/>
</dbReference>
<name>A0A8S0X5A5_CYCAE</name>
<gene>
    <name evidence="10" type="ORF">AAE3_LOCUS9713</name>
</gene>
<evidence type="ECO:0000256" key="3">
    <source>
        <dbReference type="ARBA" id="ARBA00022692"/>
    </source>
</evidence>
<dbReference type="InterPro" id="IPR018495">
    <property type="entry name" value="Succ_DH_cyt_bsu_CS"/>
</dbReference>
<evidence type="ECO:0000313" key="11">
    <source>
        <dbReference type="Proteomes" id="UP000467700"/>
    </source>
</evidence>
<evidence type="ECO:0008006" key="12">
    <source>
        <dbReference type="Google" id="ProtNLM"/>
    </source>
</evidence>
<keyword evidence="5 8" id="KW-1133">Transmembrane helix</keyword>
<protein>
    <recommendedName>
        <fullName evidence="12">Succinate dehydrogenase cytochrome b560 subunit, mitochondrial</fullName>
    </recommendedName>
</protein>
<dbReference type="InterPro" id="IPR034804">
    <property type="entry name" value="SQR/QFR_C/D"/>
</dbReference>
<feature type="chain" id="PRO_5035829071" description="Succinate dehydrogenase cytochrome b560 subunit, mitochondrial" evidence="9">
    <location>
        <begin position="17"/>
        <end position="265"/>
    </location>
</feature>
<organism evidence="10 11">
    <name type="scientific">Cyclocybe aegerita</name>
    <name type="common">Black poplar mushroom</name>
    <name type="synonym">Agrocybe aegerita</name>
    <dbReference type="NCBI Taxonomy" id="1973307"/>
    <lineage>
        <taxon>Eukaryota</taxon>
        <taxon>Fungi</taxon>
        <taxon>Dikarya</taxon>
        <taxon>Basidiomycota</taxon>
        <taxon>Agaricomycotina</taxon>
        <taxon>Agaricomycetes</taxon>
        <taxon>Agaricomycetidae</taxon>
        <taxon>Agaricales</taxon>
        <taxon>Agaricineae</taxon>
        <taxon>Bolbitiaceae</taxon>
        <taxon>Cyclocybe</taxon>
    </lineage>
</organism>
<dbReference type="PANTHER" id="PTHR10978">
    <property type="entry name" value="SUCCINATE DEHYDROGENASE CYTOCHROME B560 SUBUNIT"/>
    <property type="match status" value="1"/>
</dbReference>
<evidence type="ECO:0000256" key="9">
    <source>
        <dbReference type="SAM" id="SignalP"/>
    </source>
</evidence>
<proteinExistence type="predicted"/>
<dbReference type="GO" id="GO:0016020">
    <property type="term" value="C:membrane"/>
    <property type="evidence" value="ECO:0007669"/>
    <property type="project" value="UniProtKB-SubCell"/>
</dbReference>
<keyword evidence="9" id="KW-0732">Signal</keyword>
<comment type="caution">
    <text evidence="10">The sequence shown here is derived from an EMBL/GenBank/DDBJ whole genome shotgun (WGS) entry which is preliminary data.</text>
</comment>
<keyword evidence="2" id="KW-0349">Heme</keyword>
<dbReference type="Pfam" id="PF01127">
    <property type="entry name" value="Sdh_cyt"/>
    <property type="match status" value="1"/>
</dbReference>
<dbReference type="OrthoDB" id="588261at2759"/>
<dbReference type="GO" id="GO:0009055">
    <property type="term" value="F:electron transfer activity"/>
    <property type="evidence" value="ECO:0007669"/>
    <property type="project" value="InterPro"/>
</dbReference>
<dbReference type="GO" id="GO:0006099">
    <property type="term" value="P:tricarboxylic acid cycle"/>
    <property type="evidence" value="ECO:0007669"/>
    <property type="project" value="InterPro"/>
</dbReference>
<evidence type="ECO:0000256" key="1">
    <source>
        <dbReference type="ARBA" id="ARBA00004141"/>
    </source>
</evidence>
<evidence type="ECO:0000256" key="5">
    <source>
        <dbReference type="ARBA" id="ARBA00022989"/>
    </source>
</evidence>
<dbReference type="CDD" id="cd03499">
    <property type="entry name" value="SQR_TypeC_SdhC"/>
    <property type="match status" value="1"/>
</dbReference>
<dbReference type="InterPro" id="IPR014314">
    <property type="entry name" value="Succ_DH_cytb556"/>
</dbReference>
<evidence type="ECO:0000256" key="8">
    <source>
        <dbReference type="SAM" id="Phobius"/>
    </source>
</evidence>
<reference evidence="10 11" key="1">
    <citation type="submission" date="2020-01" db="EMBL/GenBank/DDBJ databases">
        <authorList>
            <person name="Gupta K D."/>
        </authorList>
    </citation>
    <scope>NUCLEOTIDE SEQUENCE [LARGE SCALE GENOMIC DNA]</scope>
</reference>
<dbReference type="GO" id="GO:0006121">
    <property type="term" value="P:mitochondrial electron transport, succinate to ubiquinone"/>
    <property type="evidence" value="ECO:0007669"/>
    <property type="project" value="TreeGrafter"/>
</dbReference>
<evidence type="ECO:0000313" key="10">
    <source>
        <dbReference type="EMBL" id="CAA7267522.1"/>
    </source>
</evidence>
<dbReference type="AlphaFoldDB" id="A0A8S0X5A5"/>
<dbReference type="SUPFAM" id="SSF81343">
    <property type="entry name" value="Fumarate reductase respiratory complex transmembrane subunits"/>
    <property type="match status" value="1"/>
</dbReference>
<sequence>MVVVLALFIFTDQGSGDGHGGEVGDYFEAELVGERKETFGVLPTCEELTCAEFDYFTRFPDAHRDLHHTFHCPDAHRYCLLITRAKMMLTRAVGLGPALRKVAFTPNLTRNQVMLRNIVGRRSIQVQSLPPSANLEILNKQRLNRPSSPHFTIYQPQLTWLGSIANRVTGAGLSVLLYSFSIAYLIAPGTFDSAHVVEVIAGLPESVKHAGKAILAAPFAFHSLNGLRHLGWDLVKFITVKGAYVSGYIVLGATAVSTVALTLWK</sequence>
<dbReference type="GO" id="GO:0046872">
    <property type="term" value="F:metal ion binding"/>
    <property type="evidence" value="ECO:0007669"/>
    <property type="project" value="UniProtKB-KW"/>
</dbReference>
<dbReference type="PANTHER" id="PTHR10978:SF5">
    <property type="entry name" value="SUCCINATE DEHYDROGENASE CYTOCHROME B560 SUBUNIT, MITOCHONDRIAL"/>
    <property type="match status" value="1"/>
</dbReference>
<feature type="transmembrane region" description="Helical" evidence="8">
    <location>
        <begin position="243"/>
        <end position="264"/>
    </location>
</feature>
<evidence type="ECO:0000256" key="2">
    <source>
        <dbReference type="ARBA" id="ARBA00022617"/>
    </source>
</evidence>
<keyword evidence="7 8" id="KW-0472">Membrane</keyword>
<evidence type="ECO:0000256" key="7">
    <source>
        <dbReference type="ARBA" id="ARBA00023136"/>
    </source>
</evidence>
<dbReference type="NCBIfam" id="TIGR02970">
    <property type="entry name" value="succ_dehyd_cytB"/>
    <property type="match status" value="1"/>
</dbReference>
<dbReference type="Proteomes" id="UP000467700">
    <property type="component" value="Unassembled WGS sequence"/>
</dbReference>
<dbReference type="EMBL" id="CACVBS010000060">
    <property type="protein sequence ID" value="CAA7267522.1"/>
    <property type="molecule type" value="Genomic_DNA"/>
</dbReference>
<keyword evidence="6" id="KW-0408">Iron</keyword>
<dbReference type="Gene3D" id="1.20.1300.10">
    <property type="entry name" value="Fumarate reductase/succinate dehydrogenase, transmembrane subunit"/>
    <property type="match status" value="1"/>
</dbReference>
<feature type="signal peptide" evidence="9">
    <location>
        <begin position="1"/>
        <end position="16"/>
    </location>
</feature>
<keyword evidence="3 8" id="KW-0812">Transmembrane</keyword>
<dbReference type="InterPro" id="IPR000701">
    <property type="entry name" value="SuccDH_FuR_B_TM-su"/>
</dbReference>
<accession>A0A8S0X5A5</accession>
<evidence type="ECO:0000256" key="4">
    <source>
        <dbReference type="ARBA" id="ARBA00022723"/>
    </source>
</evidence>
<comment type="subcellular location">
    <subcellularLocation>
        <location evidence="1">Membrane</location>
        <topology evidence="1">Multi-pass membrane protein</topology>
    </subcellularLocation>
</comment>